<proteinExistence type="inferred from homology"/>
<keyword evidence="4" id="KW-0732">Signal</keyword>
<keyword evidence="12" id="KW-1185">Reference proteome</keyword>
<protein>
    <recommendedName>
        <fullName evidence="10">Prenylcysteine lyase domain-containing protein</fullName>
    </recommendedName>
</protein>
<accession>A0A4Z0YU83</accession>
<name>A0A4Z0YU83_9PEZI</name>
<evidence type="ECO:0000256" key="3">
    <source>
        <dbReference type="ARBA" id="ARBA00022630"/>
    </source>
</evidence>
<feature type="transmembrane region" description="Helical" evidence="9">
    <location>
        <begin position="83"/>
        <end position="104"/>
    </location>
</feature>
<feature type="compositionally biased region" description="Low complexity" evidence="8">
    <location>
        <begin position="18"/>
        <end position="30"/>
    </location>
</feature>
<dbReference type="GO" id="GO:0030328">
    <property type="term" value="P:prenylcysteine catabolic process"/>
    <property type="evidence" value="ECO:0007669"/>
    <property type="project" value="InterPro"/>
</dbReference>
<dbReference type="Proteomes" id="UP000297716">
    <property type="component" value="Unassembled WGS sequence"/>
</dbReference>
<keyword evidence="3" id="KW-0285">Flavoprotein</keyword>
<keyword evidence="5" id="KW-0274">FAD</keyword>
<keyword evidence="9" id="KW-0812">Transmembrane</keyword>
<comment type="caution">
    <text evidence="11">The sequence shown here is derived from an EMBL/GenBank/DDBJ whole genome shotgun (WGS) entry which is preliminary data.</text>
</comment>
<feature type="compositionally biased region" description="Basic and acidic residues" evidence="8">
    <location>
        <begin position="1"/>
        <end position="12"/>
    </location>
</feature>
<evidence type="ECO:0000256" key="6">
    <source>
        <dbReference type="ARBA" id="ARBA00023002"/>
    </source>
</evidence>
<dbReference type="PANTHER" id="PTHR15944:SF0">
    <property type="entry name" value="PRENYLCYSTEINE LYASE DOMAIN-CONTAINING PROTEIN"/>
    <property type="match status" value="1"/>
</dbReference>
<reference evidence="11 12" key="1">
    <citation type="submission" date="2019-03" db="EMBL/GenBank/DDBJ databases">
        <title>Draft genome sequence of Xylaria hypoxylon DSM 108379, a ubiquitous saprotrophic-parasitic fungi on hardwood.</title>
        <authorList>
            <person name="Buettner E."/>
            <person name="Leonhardt S."/>
            <person name="Gebauer A.M."/>
            <person name="Liers C."/>
            <person name="Hofrichter M."/>
            <person name="Kellner H."/>
        </authorList>
    </citation>
    <scope>NUCLEOTIDE SEQUENCE [LARGE SCALE GENOMIC DNA]</scope>
    <source>
        <strain evidence="11 12">DSM 108379</strain>
    </source>
</reference>
<dbReference type="SUPFAM" id="SSF51905">
    <property type="entry name" value="FAD/NAD(P)-binding domain"/>
    <property type="match status" value="1"/>
</dbReference>
<evidence type="ECO:0000256" key="9">
    <source>
        <dbReference type="SAM" id="Phobius"/>
    </source>
</evidence>
<evidence type="ECO:0000256" key="5">
    <source>
        <dbReference type="ARBA" id="ARBA00022827"/>
    </source>
</evidence>
<feature type="compositionally biased region" description="Low complexity" evidence="8">
    <location>
        <begin position="40"/>
        <end position="51"/>
    </location>
</feature>
<evidence type="ECO:0000256" key="2">
    <source>
        <dbReference type="ARBA" id="ARBA00009967"/>
    </source>
</evidence>
<keyword evidence="7" id="KW-0325">Glycoprotein</keyword>
<feature type="region of interest" description="Disordered" evidence="8">
    <location>
        <begin position="1"/>
        <end position="51"/>
    </location>
</feature>
<feature type="domain" description="Prenylcysteine lyase" evidence="10">
    <location>
        <begin position="237"/>
        <end position="570"/>
    </location>
</feature>
<keyword evidence="9" id="KW-0472">Membrane</keyword>
<keyword evidence="6" id="KW-0560">Oxidoreductase</keyword>
<evidence type="ECO:0000259" key="10">
    <source>
        <dbReference type="Pfam" id="PF07156"/>
    </source>
</evidence>
<dbReference type="GO" id="GO:0001735">
    <property type="term" value="F:prenylcysteine oxidase activity"/>
    <property type="evidence" value="ECO:0007669"/>
    <property type="project" value="InterPro"/>
</dbReference>
<dbReference type="InterPro" id="IPR036188">
    <property type="entry name" value="FAD/NAD-bd_sf"/>
</dbReference>
<dbReference type="GO" id="GO:0030327">
    <property type="term" value="P:prenylated protein catabolic process"/>
    <property type="evidence" value="ECO:0007669"/>
    <property type="project" value="TreeGrafter"/>
</dbReference>
<evidence type="ECO:0000313" key="12">
    <source>
        <dbReference type="Proteomes" id="UP000297716"/>
    </source>
</evidence>
<evidence type="ECO:0000313" key="11">
    <source>
        <dbReference type="EMBL" id="TGJ83508.1"/>
    </source>
</evidence>
<keyword evidence="9" id="KW-1133">Transmembrane helix</keyword>
<evidence type="ECO:0000256" key="4">
    <source>
        <dbReference type="ARBA" id="ARBA00022729"/>
    </source>
</evidence>
<dbReference type="EMBL" id="SKBN01000092">
    <property type="protein sequence ID" value="TGJ83508.1"/>
    <property type="molecule type" value="Genomic_DNA"/>
</dbReference>
<dbReference type="InterPro" id="IPR010795">
    <property type="entry name" value="Prenylcys_lyase"/>
</dbReference>
<dbReference type="Pfam" id="PF07156">
    <property type="entry name" value="Prenylcys_lyase"/>
    <property type="match status" value="1"/>
</dbReference>
<evidence type="ECO:0000256" key="7">
    <source>
        <dbReference type="ARBA" id="ARBA00023180"/>
    </source>
</evidence>
<dbReference type="AlphaFoldDB" id="A0A4Z0YU83"/>
<dbReference type="PANTHER" id="PTHR15944">
    <property type="entry name" value="FARNESYLCYSTEINE LYASE"/>
    <property type="match status" value="1"/>
</dbReference>
<evidence type="ECO:0000256" key="1">
    <source>
        <dbReference type="ARBA" id="ARBA00001974"/>
    </source>
</evidence>
<gene>
    <name evidence="11" type="ORF">E0Z10_g5266</name>
</gene>
<comment type="similarity">
    <text evidence="2">Belongs to the prenylcysteine oxidase family.</text>
</comment>
<comment type="cofactor">
    <cofactor evidence="1">
        <name>FAD</name>
        <dbReference type="ChEBI" id="CHEBI:57692"/>
    </cofactor>
</comment>
<organism evidence="11 12">
    <name type="scientific">Xylaria hypoxylon</name>
    <dbReference type="NCBI Taxonomy" id="37992"/>
    <lineage>
        <taxon>Eukaryota</taxon>
        <taxon>Fungi</taxon>
        <taxon>Dikarya</taxon>
        <taxon>Ascomycota</taxon>
        <taxon>Pezizomycotina</taxon>
        <taxon>Sordariomycetes</taxon>
        <taxon>Xylariomycetidae</taxon>
        <taxon>Xylariales</taxon>
        <taxon>Xylariaceae</taxon>
        <taxon>Xylaria</taxon>
    </lineage>
</organism>
<dbReference type="Gene3D" id="3.50.50.60">
    <property type="entry name" value="FAD/NAD(P)-binding domain"/>
    <property type="match status" value="1"/>
</dbReference>
<dbReference type="OrthoDB" id="437369at2759"/>
<dbReference type="InterPro" id="IPR017046">
    <property type="entry name" value="Prenylcysteine_Oxase1"/>
</dbReference>
<evidence type="ECO:0000256" key="8">
    <source>
        <dbReference type="SAM" id="MobiDB-lite"/>
    </source>
</evidence>
<sequence length="580" mass="64746">MADSNERPKREVSPPPTYSTSDPAASSSFDSPPPPPYTNRAAAASAARAARAGAGRNEQTPLLIHHRTVIVNQEQRRIVLPNAFTLVTILFLACIFWPITMLYFSPHTPLLPAPPPIYNIAIIGAGPAGIAAAQYLRCSPAARHVDFNITIFESKPVIGGMLALHDSNGRPVFPNDDPMQSHIKAEDIAGNALMWQNSLFTRDSENLLKDKVDFTELEIEQVGYVASTVRPYSKSPISTWGRLLWTYGASLYRAARFNGDGNLREAMLKAPITTDAERIFNSLGVLEHLQQWANTLLKNSGISDRYVTEILEPQVQRAFGQPIGHLTGFAVMLAAAQEDSANAYMGGHMIERLEHIVRKVDIPVRTSTRVVGINYEQQEKQWSVQHESANGGGETSTETFDKVILTAIDLSIRLESSDSGVHNLSSFYEPDLNDKMGGPEDDYFIPVHITFFTSNAKLSNWSTHDQVLFLYGTGGTQEIKLVRETTSNTETQYLYRVLSHSSVLEEVKNQYDVLWSYETRIMNWHPVRSPLFRMPTFEWQMARGLWWSSVIQHAWSTVDLNWLAGKAVADDLIKEVLGSK</sequence>
<dbReference type="Pfam" id="PF13450">
    <property type="entry name" value="NAD_binding_8"/>
    <property type="match status" value="1"/>
</dbReference>